<dbReference type="EMBL" id="QKWP01000310">
    <property type="protein sequence ID" value="RIB22398.1"/>
    <property type="molecule type" value="Genomic_DNA"/>
</dbReference>
<comment type="caution">
    <text evidence="1">The sequence shown here is derived from an EMBL/GenBank/DDBJ whole genome shotgun (WGS) entry which is preliminary data.</text>
</comment>
<organism evidence="1 2">
    <name type="scientific">Gigaspora rosea</name>
    <dbReference type="NCBI Taxonomy" id="44941"/>
    <lineage>
        <taxon>Eukaryota</taxon>
        <taxon>Fungi</taxon>
        <taxon>Fungi incertae sedis</taxon>
        <taxon>Mucoromycota</taxon>
        <taxon>Glomeromycotina</taxon>
        <taxon>Glomeromycetes</taxon>
        <taxon>Diversisporales</taxon>
        <taxon>Gigasporaceae</taxon>
        <taxon>Gigaspora</taxon>
    </lineage>
</organism>
<accession>A0A397VKL9</accession>
<name>A0A397VKL9_9GLOM</name>
<dbReference type="AlphaFoldDB" id="A0A397VKL9"/>
<evidence type="ECO:0000313" key="2">
    <source>
        <dbReference type="Proteomes" id="UP000266673"/>
    </source>
</evidence>
<keyword evidence="2" id="KW-1185">Reference proteome</keyword>
<evidence type="ECO:0000313" key="1">
    <source>
        <dbReference type="EMBL" id="RIB22398.1"/>
    </source>
</evidence>
<gene>
    <name evidence="1" type="ORF">C2G38_2033608</name>
</gene>
<dbReference type="Gene3D" id="1.25.40.10">
    <property type="entry name" value="Tetratricopeptide repeat domain"/>
    <property type="match status" value="1"/>
</dbReference>
<reference evidence="1 2" key="1">
    <citation type="submission" date="2018-06" db="EMBL/GenBank/DDBJ databases">
        <title>Comparative genomics reveals the genomic features of Rhizophagus irregularis, R. cerebriforme, R. diaphanum and Gigaspora rosea, and their symbiotic lifestyle signature.</title>
        <authorList>
            <person name="Morin E."/>
            <person name="San Clemente H."/>
            <person name="Chen E.C.H."/>
            <person name="De La Providencia I."/>
            <person name="Hainaut M."/>
            <person name="Kuo A."/>
            <person name="Kohler A."/>
            <person name="Murat C."/>
            <person name="Tang N."/>
            <person name="Roy S."/>
            <person name="Loubradou J."/>
            <person name="Henrissat B."/>
            <person name="Grigoriev I.V."/>
            <person name="Corradi N."/>
            <person name="Roux C."/>
            <person name="Martin F.M."/>
        </authorList>
    </citation>
    <scope>NUCLEOTIDE SEQUENCE [LARGE SCALE GENOMIC DNA]</scope>
    <source>
        <strain evidence="1 2">DAOM 194757</strain>
    </source>
</reference>
<proteinExistence type="predicted"/>
<dbReference type="InterPro" id="IPR011990">
    <property type="entry name" value="TPR-like_helical_dom_sf"/>
</dbReference>
<dbReference type="Proteomes" id="UP000266673">
    <property type="component" value="Unassembled WGS sequence"/>
</dbReference>
<dbReference type="SUPFAM" id="SSF81901">
    <property type="entry name" value="HCP-like"/>
    <property type="match status" value="1"/>
</dbReference>
<protein>
    <submittedName>
        <fullName evidence="1">Uncharacterized protein</fullName>
    </submittedName>
</protein>
<sequence>MVRRKQFIYQNSADMRDLGGMFQAGAYYRDRFRVEKNESKTFIYFQMSVMMDYVFIANMAGHKTENDKYKAFIYFQRSIEIKFGAIFLFSLSPKQPGIKNLLKQLLIKNMRKRKLKEKI</sequence>